<accession>A0A067MJN9</accession>
<dbReference type="Proteomes" id="UP000027195">
    <property type="component" value="Unassembled WGS sequence"/>
</dbReference>
<gene>
    <name evidence="1" type="ORF">BOTBODRAFT_86554</name>
</gene>
<dbReference type="HOGENOM" id="CLU_046752_2_2_1"/>
<dbReference type="OrthoDB" id="3341102at2759"/>
<keyword evidence="2" id="KW-1185">Reference proteome</keyword>
<evidence type="ECO:0000313" key="1">
    <source>
        <dbReference type="EMBL" id="KDQ11771.1"/>
    </source>
</evidence>
<reference evidence="2" key="1">
    <citation type="journal article" date="2014" name="Proc. Natl. Acad. Sci. U.S.A.">
        <title>Extensive sampling of basidiomycete genomes demonstrates inadequacy of the white-rot/brown-rot paradigm for wood decay fungi.</title>
        <authorList>
            <person name="Riley R."/>
            <person name="Salamov A.A."/>
            <person name="Brown D.W."/>
            <person name="Nagy L.G."/>
            <person name="Floudas D."/>
            <person name="Held B.W."/>
            <person name="Levasseur A."/>
            <person name="Lombard V."/>
            <person name="Morin E."/>
            <person name="Otillar R."/>
            <person name="Lindquist E.A."/>
            <person name="Sun H."/>
            <person name="LaButti K.M."/>
            <person name="Schmutz J."/>
            <person name="Jabbour D."/>
            <person name="Luo H."/>
            <person name="Baker S.E."/>
            <person name="Pisabarro A.G."/>
            <person name="Walton J.D."/>
            <person name="Blanchette R.A."/>
            <person name="Henrissat B."/>
            <person name="Martin F."/>
            <person name="Cullen D."/>
            <person name="Hibbett D.S."/>
            <person name="Grigoriev I.V."/>
        </authorList>
    </citation>
    <scope>NUCLEOTIDE SEQUENCE [LARGE SCALE GENOMIC DNA]</scope>
    <source>
        <strain evidence="2">FD-172 SS1</strain>
    </source>
</reference>
<feature type="non-terminal residue" evidence="1">
    <location>
        <position position="141"/>
    </location>
</feature>
<name>A0A067MJN9_BOTB1</name>
<dbReference type="AlphaFoldDB" id="A0A067MJN9"/>
<evidence type="ECO:0000313" key="2">
    <source>
        <dbReference type="Proteomes" id="UP000027195"/>
    </source>
</evidence>
<dbReference type="EMBL" id="KL198055">
    <property type="protein sequence ID" value="KDQ11771.1"/>
    <property type="molecule type" value="Genomic_DNA"/>
</dbReference>
<proteinExistence type="predicted"/>
<protein>
    <submittedName>
        <fullName evidence="1">Uncharacterized protein</fullName>
    </submittedName>
</protein>
<organism evidence="1 2">
    <name type="scientific">Botryobasidium botryosum (strain FD-172 SS1)</name>
    <dbReference type="NCBI Taxonomy" id="930990"/>
    <lineage>
        <taxon>Eukaryota</taxon>
        <taxon>Fungi</taxon>
        <taxon>Dikarya</taxon>
        <taxon>Basidiomycota</taxon>
        <taxon>Agaricomycotina</taxon>
        <taxon>Agaricomycetes</taxon>
        <taxon>Cantharellales</taxon>
        <taxon>Botryobasidiaceae</taxon>
        <taxon>Botryobasidium</taxon>
    </lineage>
</organism>
<sequence length="141" mass="15815">MVGILQHFCPEVFELQTKSGKQKFRCTDSFVRKYLRMHLCWSFRRTTRTAQKVPANADALGFELAMRLVSLIKDRDIPVSLIVNLDQTNCEYAPGTDLTWTARGAKQVDAVGQGDKRAFTLTPIVSMAGDLLPFQAVYSGK</sequence>
<dbReference type="InParanoid" id="A0A067MJN9"/>